<reference evidence="3 4" key="1">
    <citation type="submission" date="2016-07" db="EMBL/GenBank/DDBJ databases">
        <title>Multiple horizontal gene transfer events from other fungi enriched the ability of initially mycotrophic Trichoderma (Ascomycota) to feed on dead plant biomass.</title>
        <authorList>
            <consortium name="DOE Joint Genome Institute"/>
            <person name="Aerts A."/>
            <person name="Atanasova L."/>
            <person name="Chenthamara K."/>
            <person name="Zhang J."/>
            <person name="Grujic M."/>
            <person name="Henrissat B."/>
            <person name="Kuo A."/>
            <person name="Salamov A."/>
            <person name="Lipzen A."/>
            <person name="Labutti K."/>
            <person name="Barry K."/>
            <person name="Miao Y."/>
            <person name="Rahimi M.J."/>
            <person name="Shen Q."/>
            <person name="Grigoriev I.V."/>
            <person name="Kubicek C.P."/>
            <person name="Druzhinina I.S."/>
        </authorList>
    </citation>
    <scope>NUCLEOTIDE SEQUENCE [LARGE SCALE GENOMIC DNA]</scope>
    <source>
        <strain evidence="3 4">ATCC 18648</strain>
    </source>
</reference>
<dbReference type="EMBL" id="KZ679126">
    <property type="protein sequence ID" value="PTB81251.1"/>
    <property type="molecule type" value="Genomic_DNA"/>
</dbReference>
<keyword evidence="4" id="KW-1185">Reference proteome</keyword>
<evidence type="ECO:0000313" key="4">
    <source>
        <dbReference type="Proteomes" id="UP000240760"/>
    </source>
</evidence>
<dbReference type="AlphaFoldDB" id="A0A2T4CI48"/>
<accession>A0A2T4CI48</accession>
<dbReference type="GO" id="GO:0006506">
    <property type="term" value="P:GPI anchor biosynthetic process"/>
    <property type="evidence" value="ECO:0007669"/>
    <property type="project" value="TreeGrafter"/>
</dbReference>
<dbReference type="GO" id="GO:0005789">
    <property type="term" value="C:endoplasmic reticulum membrane"/>
    <property type="evidence" value="ECO:0007669"/>
    <property type="project" value="TreeGrafter"/>
</dbReference>
<feature type="signal peptide" evidence="2">
    <location>
        <begin position="1"/>
        <end position="24"/>
    </location>
</feature>
<dbReference type="OrthoDB" id="3360032at2759"/>
<keyword evidence="2" id="KW-0732">Signal</keyword>
<dbReference type="PANTHER" id="PTHR28022:SF1">
    <property type="entry name" value="GPI MANNOSYLTRANSFERASE 2 SUBUNIT PGA1"/>
    <property type="match status" value="1"/>
</dbReference>
<gene>
    <name evidence="3" type="ORF">M440DRAFT_1367152</name>
</gene>
<name>A0A2T4CI48_TRILO</name>
<feature type="region of interest" description="Disordered" evidence="1">
    <location>
        <begin position="140"/>
        <end position="163"/>
    </location>
</feature>
<dbReference type="GO" id="GO:0000030">
    <property type="term" value="F:mannosyltransferase activity"/>
    <property type="evidence" value="ECO:0007669"/>
    <property type="project" value="TreeGrafter"/>
</dbReference>
<dbReference type="InterPro" id="IPR019433">
    <property type="entry name" value="GPI_ManTrfase_II_coact_Pga1"/>
</dbReference>
<dbReference type="GO" id="GO:0031501">
    <property type="term" value="C:mannosyltransferase complex"/>
    <property type="evidence" value="ECO:0007669"/>
    <property type="project" value="TreeGrafter"/>
</dbReference>
<protein>
    <submittedName>
        <fullName evidence="3">Uncharacterized protein</fullName>
    </submittedName>
</protein>
<evidence type="ECO:0000313" key="3">
    <source>
        <dbReference type="EMBL" id="PTB81251.1"/>
    </source>
</evidence>
<evidence type="ECO:0000256" key="1">
    <source>
        <dbReference type="SAM" id="MobiDB-lite"/>
    </source>
</evidence>
<organism evidence="3 4">
    <name type="scientific">Trichoderma longibrachiatum ATCC 18648</name>
    <dbReference type="NCBI Taxonomy" id="983965"/>
    <lineage>
        <taxon>Eukaryota</taxon>
        <taxon>Fungi</taxon>
        <taxon>Dikarya</taxon>
        <taxon>Ascomycota</taxon>
        <taxon>Pezizomycotina</taxon>
        <taxon>Sordariomycetes</taxon>
        <taxon>Hypocreomycetidae</taxon>
        <taxon>Hypocreales</taxon>
        <taxon>Hypocreaceae</taxon>
        <taxon>Trichoderma</taxon>
    </lineage>
</organism>
<dbReference type="PANTHER" id="PTHR28022">
    <property type="entry name" value="GPI MANNOSYLTRANSFERASE 2 SUBUNIT PGA1"/>
    <property type="match status" value="1"/>
</dbReference>
<sequence length="250" mass="27417">MIAHKPRLTLLLPILALLSPTTTANTEKVIFTAPPPISPETIPSSALNLPVLGPSTSLSIRTNLTRVFSPSITTNDGDEREDGQQQRGFPSWLVLQDLVPGQRYELRVCWSALEPTEFSLDIYPLNTILSTPHLLQSLSQHATSLSPSNQQPQHHHHPQHPSSDETSILLLRVLAAADYFSHHQSLMKDPPPVLVDLILDPYVYNVLPQSLVPTACYLVVVGIASWFVARWAAGALAAIAGPDGREKKQD</sequence>
<feature type="chain" id="PRO_5015624159" evidence="2">
    <location>
        <begin position="25"/>
        <end position="250"/>
    </location>
</feature>
<proteinExistence type="predicted"/>
<evidence type="ECO:0000256" key="2">
    <source>
        <dbReference type="SAM" id="SignalP"/>
    </source>
</evidence>
<dbReference type="Proteomes" id="UP000240760">
    <property type="component" value="Unassembled WGS sequence"/>
</dbReference>